<dbReference type="Proteomes" id="UP001459277">
    <property type="component" value="Unassembled WGS sequence"/>
</dbReference>
<feature type="region of interest" description="Disordered" evidence="1">
    <location>
        <begin position="117"/>
        <end position="136"/>
    </location>
</feature>
<evidence type="ECO:0000259" key="2">
    <source>
        <dbReference type="Pfam" id="PF10551"/>
    </source>
</evidence>
<feature type="compositionally biased region" description="Basic and acidic residues" evidence="1">
    <location>
        <begin position="200"/>
        <end position="210"/>
    </location>
</feature>
<dbReference type="EMBL" id="JAZDWU010000012">
    <property type="protein sequence ID" value="KAK9984522.1"/>
    <property type="molecule type" value="Genomic_DNA"/>
</dbReference>
<keyword evidence="4" id="KW-1185">Reference proteome</keyword>
<feature type="domain" description="MULE transposase" evidence="2">
    <location>
        <begin position="382"/>
        <end position="450"/>
    </location>
</feature>
<dbReference type="PANTHER" id="PTHR31973:SF199">
    <property type="entry name" value="SWIM-TYPE DOMAIN-CONTAINING PROTEIN"/>
    <property type="match status" value="1"/>
</dbReference>
<feature type="compositionally biased region" description="Low complexity" evidence="1">
    <location>
        <begin position="617"/>
        <end position="630"/>
    </location>
</feature>
<feature type="region of interest" description="Disordered" evidence="1">
    <location>
        <begin position="524"/>
        <end position="685"/>
    </location>
</feature>
<feature type="compositionally biased region" description="Polar residues" evidence="1">
    <location>
        <begin position="645"/>
        <end position="685"/>
    </location>
</feature>
<evidence type="ECO:0000256" key="1">
    <source>
        <dbReference type="SAM" id="MobiDB-lite"/>
    </source>
</evidence>
<dbReference type="AlphaFoldDB" id="A0AAW2BFI3"/>
<dbReference type="InterPro" id="IPR018289">
    <property type="entry name" value="MULE_transposase_dom"/>
</dbReference>
<comment type="caution">
    <text evidence="3">The sequence shown here is derived from an EMBL/GenBank/DDBJ whole genome shotgun (WGS) entry which is preliminary data.</text>
</comment>
<protein>
    <recommendedName>
        <fullName evidence="2">MULE transposase domain-containing protein</fullName>
    </recommendedName>
</protein>
<organism evidence="3 4">
    <name type="scientific">Lithocarpus litseifolius</name>
    <dbReference type="NCBI Taxonomy" id="425828"/>
    <lineage>
        <taxon>Eukaryota</taxon>
        <taxon>Viridiplantae</taxon>
        <taxon>Streptophyta</taxon>
        <taxon>Embryophyta</taxon>
        <taxon>Tracheophyta</taxon>
        <taxon>Spermatophyta</taxon>
        <taxon>Magnoliopsida</taxon>
        <taxon>eudicotyledons</taxon>
        <taxon>Gunneridae</taxon>
        <taxon>Pentapetalae</taxon>
        <taxon>rosids</taxon>
        <taxon>fabids</taxon>
        <taxon>Fagales</taxon>
        <taxon>Fagaceae</taxon>
        <taxon>Lithocarpus</taxon>
    </lineage>
</organism>
<accession>A0AAW2BFI3</accession>
<name>A0AAW2BFI3_9ROSI</name>
<reference evidence="3 4" key="1">
    <citation type="submission" date="2024-01" db="EMBL/GenBank/DDBJ databases">
        <title>A telomere-to-telomere, gap-free genome of sweet tea (Lithocarpus litseifolius).</title>
        <authorList>
            <person name="Zhou J."/>
        </authorList>
    </citation>
    <scope>NUCLEOTIDE SEQUENCE [LARGE SCALE GENOMIC DNA]</scope>
    <source>
        <strain evidence="3">Zhou-2022a</strain>
        <tissue evidence="3">Leaf</tissue>
    </source>
</reference>
<evidence type="ECO:0000313" key="4">
    <source>
        <dbReference type="Proteomes" id="UP001459277"/>
    </source>
</evidence>
<feature type="compositionally biased region" description="Polar residues" evidence="1">
    <location>
        <begin position="586"/>
        <end position="612"/>
    </location>
</feature>
<feature type="region of interest" description="Disordered" evidence="1">
    <location>
        <begin position="149"/>
        <end position="211"/>
    </location>
</feature>
<sequence length="706" mass="79371">MPGVDQELANFHLIVDDSDAMYLKELVRGHHDIHVYVKHPIHDPILVDEGQDAGGEGVQPLALDFYDSDGMYANDQTFNNEDELEVNADVPTKLPASQVGSRRVDKEPIIEHPPEVFHISDSSDNVGSYGEGSSLEDDVELNHGVRDFVEDSSDSWDGKDDANVNEPGQMGAGIMNSDYESEELHSLVESSSDDELGYDSDDKSKDDNSTHRVRAVCQKGCKFITYLTKVPRERSYQLRTLTLEHTCSRSYKNPRCTSSYIGKKLMKKVKRQPNIKLKDIQEAIHEKYSLTISAGKASRARDKAREYVDGDYTQQYNQLWEYCEELRRASTGSTILMKVHTFHDSDLAAEMDLVCGVPYFERLYICLEGCKKGFLAGCRPFIGLDACHLKNKSEGQLITAVCRDPNEEYFPLAYAVVEAKTKDSWTWFINLLLANIGQNRRWVFMSDQQKLECIRLYLMTRFQDNRKKILRVESDICAKVLKRLHMEKVAASRQDAEQYVHPCYHVSTYKAYYEPIIAPINGQNMWRPSDVTPVQPPIKRRPLGKPKKKRAREPNEPTSRRAGISKQCKAYGKLGHNRRSCKGKISGNSSLPSTTNRTSTSKKASMHSFSSTPSAPPQSSMHSPSMPSAPYLSSKPSFRPGAPHQSGSTTQNLGAHQNSSSTNPNSRQKNTRVVTSETLKASKNASRYMEAIIHSGSQSSVHGPRK</sequence>
<evidence type="ECO:0000313" key="3">
    <source>
        <dbReference type="EMBL" id="KAK9984522.1"/>
    </source>
</evidence>
<gene>
    <name evidence="3" type="ORF">SO802_034047</name>
</gene>
<dbReference type="Pfam" id="PF10551">
    <property type="entry name" value="MULE"/>
    <property type="match status" value="1"/>
</dbReference>
<proteinExistence type="predicted"/>
<feature type="compositionally biased region" description="Basic residues" evidence="1">
    <location>
        <begin position="538"/>
        <end position="551"/>
    </location>
</feature>
<dbReference type="PANTHER" id="PTHR31973">
    <property type="entry name" value="POLYPROTEIN, PUTATIVE-RELATED"/>
    <property type="match status" value="1"/>
</dbReference>